<proteinExistence type="predicted"/>
<evidence type="ECO:0000259" key="1">
    <source>
        <dbReference type="PROSITE" id="PS50987"/>
    </source>
</evidence>
<dbReference type="PANTHER" id="PTHR39168">
    <property type="entry name" value="TRANSCRIPTIONAL REGULATOR-RELATED"/>
    <property type="match status" value="1"/>
</dbReference>
<dbReference type="InterPro" id="IPR001845">
    <property type="entry name" value="HTH_ArsR_DNA-bd_dom"/>
</dbReference>
<dbReference type="GO" id="GO:0032791">
    <property type="term" value="F:lead ion binding"/>
    <property type="evidence" value="ECO:0007669"/>
    <property type="project" value="TreeGrafter"/>
</dbReference>
<dbReference type="Proteomes" id="UP000320888">
    <property type="component" value="Unassembled WGS sequence"/>
</dbReference>
<dbReference type="RefSeq" id="WP_143945695.1">
    <property type="nucleotide sequence ID" value="NZ_VKLS01001025.1"/>
</dbReference>
<comment type="caution">
    <text evidence="2">The sequence shown here is derived from an EMBL/GenBank/DDBJ whole genome shotgun (WGS) entry which is preliminary data.</text>
</comment>
<organism evidence="2 3">
    <name type="scientific">Streptomyces benahoarensis</name>
    <dbReference type="NCBI Taxonomy" id="2595054"/>
    <lineage>
        <taxon>Bacteria</taxon>
        <taxon>Bacillati</taxon>
        <taxon>Actinomycetota</taxon>
        <taxon>Actinomycetes</taxon>
        <taxon>Kitasatosporales</taxon>
        <taxon>Streptomycetaceae</taxon>
        <taxon>Streptomyces</taxon>
    </lineage>
</organism>
<gene>
    <name evidence="2" type="ORF">FNZ23_31215</name>
</gene>
<reference evidence="2 3" key="1">
    <citation type="submission" date="2019-07" db="EMBL/GenBank/DDBJ databases">
        <title>Draft genome for Streptomyces benahoarensis MZ03-48.</title>
        <authorList>
            <person name="Gonzalez-Pimentel J.L."/>
        </authorList>
    </citation>
    <scope>NUCLEOTIDE SEQUENCE [LARGE SCALE GENOMIC DNA]</scope>
    <source>
        <strain evidence="2 3">MZ03-48</strain>
    </source>
</reference>
<dbReference type="PANTHER" id="PTHR39168:SF1">
    <property type="entry name" value="TRANSCRIPTIONAL REGULATORY PROTEIN"/>
    <property type="match status" value="1"/>
</dbReference>
<dbReference type="GO" id="GO:0097063">
    <property type="term" value="F:cadmium ion sensor activity"/>
    <property type="evidence" value="ECO:0007669"/>
    <property type="project" value="TreeGrafter"/>
</dbReference>
<dbReference type="GO" id="GO:0010288">
    <property type="term" value="P:response to lead ion"/>
    <property type="evidence" value="ECO:0007669"/>
    <property type="project" value="TreeGrafter"/>
</dbReference>
<dbReference type="SUPFAM" id="SSF46785">
    <property type="entry name" value="Winged helix' DNA-binding domain"/>
    <property type="match status" value="1"/>
</dbReference>
<dbReference type="GO" id="GO:0003677">
    <property type="term" value="F:DNA binding"/>
    <property type="evidence" value="ECO:0007669"/>
    <property type="project" value="TreeGrafter"/>
</dbReference>
<evidence type="ECO:0000313" key="2">
    <source>
        <dbReference type="EMBL" id="TSB13903.1"/>
    </source>
</evidence>
<dbReference type="InterPro" id="IPR011991">
    <property type="entry name" value="ArsR-like_HTH"/>
</dbReference>
<name>A0A553XAG7_9ACTN</name>
<dbReference type="EMBL" id="VKLS01001025">
    <property type="protein sequence ID" value="TSB13903.1"/>
    <property type="molecule type" value="Genomic_DNA"/>
</dbReference>
<accession>A0A553XAG7</accession>
<protein>
    <submittedName>
        <fullName evidence="2">Winged helix-turn-helix transcriptional regulator</fullName>
    </submittedName>
</protein>
<dbReference type="AlphaFoldDB" id="A0A553XAG7"/>
<keyword evidence="3" id="KW-1185">Reference proteome</keyword>
<feature type="non-terminal residue" evidence="2">
    <location>
        <position position="105"/>
    </location>
</feature>
<dbReference type="InterPro" id="IPR036388">
    <property type="entry name" value="WH-like_DNA-bd_sf"/>
</dbReference>
<dbReference type="InterPro" id="IPR052543">
    <property type="entry name" value="HTH_Metal-responsive_Reg"/>
</dbReference>
<feature type="domain" description="HTH arsR-type" evidence="1">
    <location>
        <begin position="1"/>
        <end position="73"/>
    </location>
</feature>
<evidence type="ECO:0000313" key="3">
    <source>
        <dbReference type="Proteomes" id="UP000320888"/>
    </source>
</evidence>
<dbReference type="Gene3D" id="1.10.10.10">
    <property type="entry name" value="Winged helix-like DNA-binding domain superfamily/Winged helix DNA-binding domain"/>
    <property type="match status" value="1"/>
</dbReference>
<dbReference type="PROSITE" id="PS50987">
    <property type="entry name" value="HTH_ARSR_2"/>
    <property type="match status" value="1"/>
</dbReference>
<dbReference type="SMART" id="SM00418">
    <property type="entry name" value="HTH_ARSR"/>
    <property type="match status" value="1"/>
</dbReference>
<sequence>MVTALMDGLRLPAGELAGIAGVGRPTASEHLGRLVDGGLLATERCGRHTCYRIADPAAGALSAAGSDRTVESPRRLTRPPLELLRRDPGRIGLVRPPPAAPYDNT</sequence>
<dbReference type="GO" id="GO:0046686">
    <property type="term" value="P:response to cadmium ion"/>
    <property type="evidence" value="ECO:0007669"/>
    <property type="project" value="TreeGrafter"/>
</dbReference>
<dbReference type="GO" id="GO:0003700">
    <property type="term" value="F:DNA-binding transcription factor activity"/>
    <property type="evidence" value="ECO:0007669"/>
    <property type="project" value="InterPro"/>
</dbReference>
<dbReference type="InterPro" id="IPR036390">
    <property type="entry name" value="WH_DNA-bd_sf"/>
</dbReference>
<dbReference type="CDD" id="cd00090">
    <property type="entry name" value="HTH_ARSR"/>
    <property type="match status" value="1"/>
</dbReference>